<evidence type="ECO:0000256" key="3">
    <source>
        <dbReference type="ARBA" id="ARBA00004906"/>
    </source>
</evidence>
<dbReference type="SUPFAM" id="SSF57850">
    <property type="entry name" value="RING/U-box"/>
    <property type="match status" value="1"/>
</dbReference>
<keyword evidence="8 18" id="KW-0507">mRNA processing</keyword>
<dbReference type="InterPro" id="IPR013915">
    <property type="entry name" value="Prp19_cc"/>
</dbReference>
<dbReference type="Gene3D" id="2.130.10.10">
    <property type="entry name" value="YVTN repeat-like/Quinoprotein amine dehydrogenase"/>
    <property type="match status" value="1"/>
</dbReference>
<dbReference type="GO" id="GO:0070534">
    <property type="term" value="P:protein K63-linked ubiquitination"/>
    <property type="evidence" value="ECO:0007669"/>
    <property type="project" value="UniProtKB-UniRule"/>
</dbReference>
<dbReference type="InterPro" id="IPR001680">
    <property type="entry name" value="WD40_rpt"/>
</dbReference>
<dbReference type="EC" id="2.3.2.27" evidence="5 18"/>
<dbReference type="FunFam" id="2.130.10.10:FF:000043">
    <property type="entry name" value="pre-mRNA-processing factor 19"/>
    <property type="match status" value="1"/>
</dbReference>
<dbReference type="GO" id="GO:0005737">
    <property type="term" value="C:cytoplasm"/>
    <property type="evidence" value="ECO:0007669"/>
    <property type="project" value="TreeGrafter"/>
</dbReference>
<evidence type="ECO:0000256" key="7">
    <source>
        <dbReference type="ARBA" id="ARBA00022574"/>
    </source>
</evidence>
<dbReference type="PANTHER" id="PTHR43995">
    <property type="entry name" value="PRE-MRNA-PROCESSING FACTOR 19"/>
    <property type="match status" value="1"/>
</dbReference>
<evidence type="ECO:0000256" key="13">
    <source>
        <dbReference type="ARBA" id="ARBA00022786"/>
    </source>
</evidence>
<keyword evidence="7 17" id="KW-0853">WD repeat</keyword>
<dbReference type="InterPro" id="IPR036322">
    <property type="entry name" value="WD40_repeat_dom_sf"/>
</dbReference>
<evidence type="ECO:0000256" key="18">
    <source>
        <dbReference type="RuleBase" id="RU367101"/>
    </source>
</evidence>
<comment type="similarity">
    <text evidence="4 18">Belongs to the WD repeat PRP19 family.</text>
</comment>
<dbReference type="PROSITE" id="PS50294">
    <property type="entry name" value="WD_REPEATS_REGION"/>
    <property type="match status" value="4"/>
</dbReference>
<dbReference type="InterPro" id="IPR019775">
    <property type="entry name" value="WD40_repeat_CS"/>
</dbReference>
<keyword evidence="10 18" id="KW-0747">Spliceosome</keyword>
<feature type="compositionally biased region" description="Polar residues" evidence="19">
    <location>
        <begin position="141"/>
        <end position="150"/>
    </location>
</feature>
<comment type="subunit">
    <text evidence="18">Homotetramer.</text>
</comment>
<dbReference type="FunFam" id="3.30.40.10:FF:000027">
    <property type="entry name" value="Pre-mRNA-processing factor 19, putative"/>
    <property type="match status" value="1"/>
</dbReference>
<evidence type="ECO:0000256" key="11">
    <source>
        <dbReference type="ARBA" id="ARBA00022737"/>
    </source>
</evidence>
<feature type="compositionally biased region" description="Low complexity" evidence="19">
    <location>
        <begin position="151"/>
        <end position="161"/>
    </location>
</feature>
<sequence>MAFHCALSNEIPEEPVISPHSGAIFEKRLILKYLDENKVDPICGKELTADELIAVRTAQIVKPKPPSASSIPALLKSLQDEWDAFVLHGFNMRQQLHTTRQELSYALYQHDAACRVIARLTKELTAARDALATLKPKSSTSVINNQTPMANNDMNENNQDNDQNRMDDDTNSGLRNDVIEKISNKAAILTAERKKRCKTIPVDLTKPEEISQFKTISSQTGLHSVSMPGIVALDICPSDSNKMITGGNDHNAVIYDRNSEQIVTVLKGHGKKVNNVIYHSNQSNVITGSPDAQIRVWSVPESKTLQIIHAHESPVTSISLHATGDYLLSTSNDEKWSFSDINTGKVLIKVGDQTANHSLTTAKFHPDGLIFGTGTSDSLIKIWDLKERSNLANFPGHTGAISAMSFSENGYYLATSAEDSLIKLWDLRKLKNFKTITLEEGYQIKDLCFDHTGNYLAIAGTDIRVYISKQWEMIKTFEDHVGIVTSARFGHNSTFICSVSMDRSLKIYSSHN</sequence>
<dbReference type="PROSITE" id="PS51698">
    <property type="entry name" value="U_BOX"/>
    <property type="match status" value="1"/>
</dbReference>
<comment type="caution">
    <text evidence="21">The sequence shown here is derived from an EMBL/GenBank/DDBJ whole genome shotgun (WGS) entry which is preliminary data.</text>
</comment>
<reference evidence="21" key="1">
    <citation type="submission" date="2013-05" db="EMBL/GenBank/DDBJ databases">
        <authorList>
            <person name="Yim A.K.Y."/>
            <person name="Chan T.F."/>
            <person name="Ji K.M."/>
            <person name="Liu X.Y."/>
            <person name="Zhou J.W."/>
            <person name="Li R.Q."/>
            <person name="Yang K.Y."/>
            <person name="Li J."/>
            <person name="Li M."/>
            <person name="Law P.T.W."/>
            <person name="Wu Y.L."/>
            <person name="Cai Z.L."/>
            <person name="Qin H."/>
            <person name="Bao Y."/>
            <person name="Leung R.K.K."/>
            <person name="Ng P.K.S."/>
            <person name="Zou J."/>
            <person name="Zhong X.J."/>
            <person name="Ran P.X."/>
            <person name="Zhong N.S."/>
            <person name="Liu Z.G."/>
            <person name="Tsui S.K.W."/>
        </authorList>
    </citation>
    <scope>NUCLEOTIDE SEQUENCE</scope>
    <source>
        <strain evidence="21">Derf</strain>
        <tissue evidence="21">Whole organism</tissue>
    </source>
</reference>
<evidence type="ECO:0000256" key="1">
    <source>
        <dbReference type="ARBA" id="ARBA00000900"/>
    </source>
</evidence>
<dbReference type="PROSITE" id="PS00678">
    <property type="entry name" value="WD_REPEATS_1"/>
    <property type="match status" value="1"/>
</dbReference>
<dbReference type="Pfam" id="PF08606">
    <property type="entry name" value="Prp19"/>
    <property type="match status" value="1"/>
</dbReference>
<comment type="subcellular location">
    <subcellularLocation>
        <location evidence="2">Nucleus</location>
        <location evidence="2">Nucleoplasm</location>
    </subcellularLocation>
</comment>
<dbReference type="InterPro" id="IPR003613">
    <property type="entry name" value="Ubox_domain"/>
</dbReference>
<reference evidence="21" key="2">
    <citation type="journal article" date="2022" name="Res Sq">
        <title>Comparative Genomics Reveals Insights into the Divergent Evolution of Astigmatic Mites and Household Pest Adaptations.</title>
        <authorList>
            <person name="Xiong Q."/>
            <person name="Wan A.T.-Y."/>
            <person name="Liu X.-Y."/>
            <person name="Fung C.S.-H."/>
            <person name="Xiao X."/>
            <person name="Malainual N."/>
            <person name="Hou J."/>
            <person name="Wang L."/>
            <person name="Wang M."/>
            <person name="Yang K."/>
            <person name="Cui Y."/>
            <person name="Leung E."/>
            <person name="Nong W."/>
            <person name="Shin S.-K."/>
            <person name="Au S."/>
            <person name="Jeong K.Y."/>
            <person name="Chew F.T."/>
            <person name="Hui J."/>
            <person name="Leung T.F."/>
            <person name="Tungtrongchitr A."/>
            <person name="Zhong N."/>
            <person name="Liu Z."/>
            <person name="Tsui S."/>
        </authorList>
    </citation>
    <scope>NUCLEOTIDE SEQUENCE</scope>
    <source>
        <strain evidence="21">Derf</strain>
        <tissue evidence="21">Whole organism</tissue>
    </source>
</reference>
<evidence type="ECO:0000256" key="16">
    <source>
        <dbReference type="ARBA" id="ARBA00023242"/>
    </source>
</evidence>
<keyword evidence="13 18" id="KW-0833">Ubl conjugation pathway</keyword>
<dbReference type="Pfam" id="PF04564">
    <property type="entry name" value="U-box"/>
    <property type="match status" value="1"/>
</dbReference>
<evidence type="ECO:0000256" key="8">
    <source>
        <dbReference type="ARBA" id="ARBA00022664"/>
    </source>
</evidence>
<dbReference type="GO" id="GO:0006281">
    <property type="term" value="P:DNA repair"/>
    <property type="evidence" value="ECO:0007669"/>
    <property type="project" value="UniProtKB-KW"/>
</dbReference>
<dbReference type="SMART" id="SM00504">
    <property type="entry name" value="Ubox"/>
    <property type="match status" value="1"/>
</dbReference>
<evidence type="ECO:0000313" key="22">
    <source>
        <dbReference type="Proteomes" id="UP000790347"/>
    </source>
</evidence>
<evidence type="ECO:0000256" key="17">
    <source>
        <dbReference type="PROSITE-ProRule" id="PRU00221"/>
    </source>
</evidence>
<evidence type="ECO:0000256" key="14">
    <source>
        <dbReference type="ARBA" id="ARBA00023187"/>
    </source>
</evidence>
<keyword evidence="15 18" id="KW-0234">DNA repair</keyword>
<dbReference type="GO" id="GO:0000398">
    <property type="term" value="P:mRNA splicing, via spliceosome"/>
    <property type="evidence" value="ECO:0007669"/>
    <property type="project" value="InterPro"/>
</dbReference>
<comment type="catalytic activity">
    <reaction evidence="1 18">
        <text>S-ubiquitinyl-[E2 ubiquitin-conjugating enzyme]-L-cysteine + [acceptor protein]-L-lysine = [E2 ubiquitin-conjugating enzyme]-L-cysteine + N(6)-ubiquitinyl-[acceptor protein]-L-lysine.</text>
        <dbReference type="EC" id="2.3.2.27"/>
    </reaction>
</comment>
<dbReference type="GO" id="GO:0061630">
    <property type="term" value="F:ubiquitin protein ligase activity"/>
    <property type="evidence" value="ECO:0007669"/>
    <property type="project" value="UniProtKB-UniRule"/>
</dbReference>
<dbReference type="InterPro" id="IPR055340">
    <property type="entry name" value="RING-Ubox_PRP19"/>
</dbReference>
<evidence type="ECO:0000256" key="5">
    <source>
        <dbReference type="ARBA" id="ARBA00012483"/>
    </source>
</evidence>
<feature type="repeat" description="WD" evidence="17">
    <location>
        <begin position="352"/>
        <end position="393"/>
    </location>
</feature>
<dbReference type="GO" id="GO:0000974">
    <property type="term" value="C:Prp19 complex"/>
    <property type="evidence" value="ECO:0007669"/>
    <property type="project" value="UniProtKB-UniRule"/>
</dbReference>
<gene>
    <name evidence="21" type="primary">PRPF19</name>
    <name evidence="21" type="ORF">DERF_001114</name>
</gene>
<evidence type="ECO:0000259" key="20">
    <source>
        <dbReference type="PROSITE" id="PS51698"/>
    </source>
</evidence>
<dbReference type="InterPro" id="IPR013083">
    <property type="entry name" value="Znf_RING/FYVE/PHD"/>
</dbReference>
<dbReference type="PRINTS" id="PR00320">
    <property type="entry name" value="GPROTEINBRPT"/>
</dbReference>
<dbReference type="AlphaFoldDB" id="A0A922IA88"/>
<comment type="function">
    <text evidence="18">Ubiquitin-protein ligase which is mainly involved pre-mRNA splicing and DNA repair. Required for pre-mRNA splicing as component of the spliceosome.</text>
</comment>
<dbReference type="SMART" id="SM00320">
    <property type="entry name" value="WD40"/>
    <property type="match status" value="7"/>
</dbReference>
<comment type="pathway">
    <text evidence="3 18">Protein modification; protein ubiquitination.</text>
</comment>
<name>A0A922IA88_DERFA</name>
<keyword evidence="16 18" id="KW-0539">Nucleus</keyword>
<dbReference type="SUPFAM" id="SSF50978">
    <property type="entry name" value="WD40 repeat-like"/>
    <property type="match status" value="1"/>
</dbReference>
<keyword evidence="11" id="KW-0677">Repeat</keyword>
<dbReference type="InterPro" id="IPR015943">
    <property type="entry name" value="WD40/YVTN_repeat-like_dom_sf"/>
</dbReference>
<dbReference type="GO" id="GO:0005654">
    <property type="term" value="C:nucleoplasm"/>
    <property type="evidence" value="ECO:0007669"/>
    <property type="project" value="UniProtKB-SubCell"/>
</dbReference>
<dbReference type="CDD" id="cd00200">
    <property type="entry name" value="WD40"/>
    <property type="match status" value="1"/>
</dbReference>
<keyword evidence="22" id="KW-1185">Reference proteome</keyword>
<feature type="repeat" description="WD" evidence="17">
    <location>
        <begin position="266"/>
        <end position="307"/>
    </location>
</feature>
<evidence type="ECO:0000256" key="19">
    <source>
        <dbReference type="SAM" id="MobiDB-lite"/>
    </source>
</evidence>
<dbReference type="InterPro" id="IPR038959">
    <property type="entry name" value="Prp19"/>
</dbReference>
<accession>A0A922IA88</accession>
<dbReference type="InterPro" id="IPR020472">
    <property type="entry name" value="WD40_PAC1"/>
</dbReference>
<feature type="region of interest" description="Disordered" evidence="19">
    <location>
        <begin position="141"/>
        <end position="173"/>
    </location>
</feature>
<keyword evidence="9 18" id="KW-0808">Transferase</keyword>
<dbReference type="Gene3D" id="3.30.40.10">
    <property type="entry name" value="Zinc/RING finger domain, C3HC4 (zinc finger)"/>
    <property type="match status" value="1"/>
</dbReference>
<dbReference type="PROSITE" id="PS50082">
    <property type="entry name" value="WD_REPEATS_2"/>
    <property type="match status" value="4"/>
</dbReference>
<keyword evidence="12 18" id="KW-0227">DNA damage</keyword>
<dbReference type="PANTHER" id="PTHR43995:SF1">
    <property type="entry name" value="PRE-MRNA-PROCESSING FACTOR 19"/>
    <property type="match status" value="1"/>
</dbReference>
<evidence type="ECO:0000256" key="12">
    <source>
        <dbReference type="ARBA" id="ARBA00022763"/>
    </source>
</evidence>
<proteinExistence type="inferred from homology"/>
<feature type="repeat" description="WD" evidence="17">
    <location>
        <begin position="477"/>
        <end position="512"/>
    </location>
</feature>
<evidence type="ECO:0000256" key="9">
    <source>
        <dbReference type="ARBA" id="ARBA00022679"/>
    </source>
</evidence>
<evidence type="ECO:0000256" key="4">
    <source>
        <dbReference type="ARBA" id="ARBA00006388"/>
    </source>
</evidence>
<protein>
    <recommendedName>
        <fullName evidence="6 18">Pre-mRNA-processing factor 19</fullName>
        <ecNumber evidence="5 18">2.3.2.27</ecNumber>
    </recommendedName>
</protein>
<evidence type="ECO:0000313" key="21">
    <source>
        <dbReference type="EMBL" id="KAH9527068.1"/>
    </source>
</evidence>
<dbReference type="CDD" id="cd16656">
    <property type="entry name" value="RING-Ubox_PRP19"/>
    <property type="match status" value="1"/>
</dbReference>
<organism evidence="21 22">
    <name type="scientific">Dermatophagoides farinae</name>
    <name type="common">American house dust mite</name>
    <dbReference type="NCBI Taxonomy" id="6954"/>
    <lineage>
        <taxon>Eukaryota</taxon>
        <taxon>Metazoa</taxon>
        <taxon>Ecdysozoa</taxon>
        <taxon>Arthropoda</taxon>
        <taxon>Chelicerata</taxon>
        <taxon>Arachnida</taxon>
        <taxon>Acari</taxon>
        <taxon>Acariformes</taxon>
        <taxon>Sarcoptiformes</taxon>
        <taxon>Astigmata</taxon>
        <taxon>Psoroptidia</taxon>
        <taxon>Analgoidea</taxon>
        <taxon>Pyroglyphidae</taxon>
        <taxon>Dermatophagoidinae</taxon>
        <taxon>Dermatophagoides</taxon>
    </lineage>
</organism>
<feature type="repeat" description="WD" evidence="17">
    <location>
        <begin position="394"/>
        <end position="435"/>
    </location>
</feature>
<dbReference type="EMBL" id="ASGP02000001">
    <property type="protein sequence ID" value="KAH9527068.1"/>
    <property type="molecule type" value="Genomic_DNA"/>
</dbReference>
<evidence type="ECO:0000256" key="10">
    <source>
        <dbReference type="ARBA" id="ARBA00022728"/>
    </source>
</evidence>
<dbReference type="Proteomes" id="UP000790347">
    <property type="component" value="Unassembled WGS sequence"/>
</dbReference>
<dbReference type="Pfam" id="PF24814">
    <property type="entry name" value="WD40_Prp19"/>
    <property type="match status" value="1"/>
</dbReference>
<evidence type="ECO:0000256" key="15">
    <source>
        <dbReference type="ARBA" id="ARBA00023204"/>
    </source>
</evidence>
<evidence type="ECO:0000256" key="6">
    <source>
        <dbReference type="ARBA" id="ARBA00015618"/>
    </source>
</evidence>
<feature type="domain" description="U-box" evidence="20">
    <location>
        <begin position="1"/>
        <end position="72"/>
    </location>
</feature>
<keyword evidence="14 18" id="KW-0508">mRNA splicing</keyword>
<evidence type="ECO:0000256" key="2">
    <source>
        <dbReference type="ARBA" id="ARBA00004642"/>
    </source>
</evidence>
<dbReference type="GO" id="GO:0071006">
    <property type="term" value="C:U2-type catalytic step 1 spliceosome"/>
    <property type="evidence" value="ECO:0007669"/>
    <property type="project" value="TreeGrafter"/>
</dbReference>